<feature type="compositionally biased region" description="Low complexity" evidence="1">
    <location>
        <begin position="507"/>
        <end position="521"/>
    </location>
</feature>
<reference evidence="2" key="1">
    <citation type="submission" date="2020-11" db="EMBL/GenBank/DDBJ databases">
        <authorList>
            <consortium name="DOE Joint Genome Institute"/>
            <person name="Ahrendt S."/>
            <person name="Riley R."/>
            <person name="Andreopoulos W."/>
            <person name="Labutti K."/>
            <person name="Pangilinan J."/>
            <person name="Ruiz-Duenas F.J."/>
            <person name="Barrasa J.M."/>
            <person name="Sanchez-Garcia M."/>
            <person name="Camarero S."/>
            <person name="Miyauchi S."/>
            <person name="Serrano A."/>
            <person name="Linde D."/>
            <person name="Babiker R."/>
            <person name="Drula E."/>
            <person name="Ayuso-Fernandez I."/>
            <person name="Pacheco R."/>
            <person name="Padilla G."/>
            <person name="Ferreira P."/>
            <person name="Barriuso J."/>
            <person name="Kellner H."/>
            <person name="Castanera R."/>
            <person name="Alfaro M."/>
            <person name="Ramirez L."/>
            <person name="Pisabarro A.G."/>
            <person name="Kuo A."/>
            <person name="Tritt A."/>
            <person name="Lipzen A."/>
            <person name="He G."/>
            <person name="Yan M."/>
            <person name="Ng V."/>
            <person name="Cullen D."/>
            <person name="Martin F."/>
            <person name="Rosso M.-N."/>
            <person name="Henrissat B."/>
            <person name="Hibbett D."/>
            <person name="Martinez A.T."/>
            <person name="Grigoriev I.V."/>
        </authorList>
    </citation>
    <scope>NUCLEOTIDE SEQUENCE</scope>
    <source>
        <strain evidence="2">CIRM-BRFM 674</strain>
    </source>
</reference>
<dbReference type="EMBL" id="MU155209">
    <property type="protein sequence ID" value="KAF9479610.1"/>
    <property type="molecule type" value="Genomic_DNA"/>
</dbReference>
<organism evidence="2 3">
    <name type="scientific">Pholiota conissans</name>
    <dbReference type="NCBI Taxonomy" id="109636"/>
    <lineage>
        <taxon>Eukaryota</taxon>
        <taxon>Fungi</taxon>
        <taxon>Dikarya</taxon>
        <taxon>Basidiomycota</taxon>
        <taxon>Agaricomycotina</taxon>
        <taxon>Agaricomycetes</taxon>
        <taxon>Agaricomycetidae</taxon>
        <taxon>Agaricales</taxon>
        <taxon>Agaricineae</taxon>
        <taxon>Strophariaceae</taxon>
        <taxon>Pholiota</taxon>
    </lineage>
</organism>
<feature type="compositionally biased region" description="Polar residues" evidence="1">
    <location>
        <begin position="825"/>
        <end position="834"/>
    </location>
</feature>
<feature type="compositionally biased region" description="Basic and acidic residues" evidence="1">
    <location>
        <begin position="75"/>
        <end position="93"/>
    </location>
</feature>
<protein>
    <submittedName>
        <fullName evidence="2">Uncharacterized protein</fullName>
    </submittedName>
</protein>
<keyword evidence="3" id="KW-1185">Reference proteome</keyword>
<feature type="compositionally biased region" description="Basic and acidic residues" evidence="1">
    <location>
        <begin position="744"/>
        <end position="760"/>
    </location>
</feature>
<evidence type="ECO:0000313" key="3">
    <source>
        <dbReference type="Proteomes" id="UP000807469"/>
    </source>
</evidence>
<evidence type="ECO:0000256" key="1">
    <source>
        <dbReference type="SAM" id="MobiDB-lite"/>
    </source>
</evidence>
<feature type="compositionally biased region" description="Basic and acidic residues" evidence="1">
    <location>
        <begin position="540"/>
        <end position="560"/>
    </location>
</feature>
<dbReference type="AlphaFoldDB" id="A0A9P5Z3I5"/>
<feature type="region of interest" description="Disordered" evidence="1">
    <location>
        <begin position="47"/>
        <end position="334"/>
    </location>
</feature>
<feature type="compositionally biased region" description="Basic residues" evidence="1">
    <location>
        <begin position="205"/>
        <end position="214"/>
    </location>
</feature>
<feature type="region of interest" description="Disordered" evidence="1">
    <location>
        <begin position="485"/>
        <end position="560"/>
    </location>
</feature>
<gene>
    <name evidence="2" type="ORF">BDN70DRAFT_683080</name>
</gene>
<evidence type="ECO:0000313" key="2">
    <source>
        <dbReference type="EMBL" id="KAF9479610.1"/>
    </source>
</evidence>
<feature type="region of interest" description="Disordered" evidence="1">
    <location>
        <begin position="952"/>
        <end position="984"/>
    </location>
</feature>
<name>A0A9P5Z3I5_9AGAR</name>
<feature type="compositionally biased region" description="Polar residues" evidence="1">
    <location>
        <begin position="227"/>
        <end position="236"/>
    </location>
</feature>
<dbReference type="Proteomes" id="UP000807469">
    <property type="component" value="Unassembled WGS sequence"/>
</dbReference>
<feature type="region of interest" description="Disordered" evidence="1">
    <location>
        <begin position="704"/>
        <end position="895"/>
    </location>
</feature>
<feature type="compositionally biased region" description="Low complexity" evidence="1">
    <location>
        <begin position="215"/>
        <end position="225"/>
    </location>
</feature>
<feature type="compositionally biased region" description="Acidic residues" evidence="1">
    <location>
        <begin position="282"/>
        <end position="293"/>
    </location>
</feature>
<feature type="compositionally biased region" description="Basic and acidic residues" evidence="1">
    <location>
        <begin position="857"/>
        <end position="872"/>
    </location>
</feature>
<feature type="region of interest" description="Disordered" evidence="1">
    <location>
        <begin position="648"/>
        <end position="683"/>
    </location>
</feature>
<feature type="compositionally biased region" description="Polar residues" evidence="1">
    <location>
        <begin position="127"/>
        <end position="145"/>
    </location>
</feature>
<feature type="compositionally biased region" description="Basic and acidic residues" evidence="1">
    <location>
        <begin position="261"/>
        <end position="274"/>
    </location>
</feature>
<feature type="compositionally biased region" description="Polar residues" evidence="1">
    <location>
        <begin position="294"/>
        <end position="304"/>
    </location>
</feature>
<accession>A0A9P5Z3I5</accession>
<feature type="compositionally biased region" description="Basic and acidic residues" evidence="1">
    <location>
        <begin position="717"/>
        <end position="736"/>
    </location>
</feature>
<feature type="compositionally biased region" description="Low complexity" evidence="1">
    <location>
        <begin position="146"/>
        <end position="158"/>
    </location>
</feature>
<sequence>MPTPSEIAERVLATRHIREEDGVVYLEPKNGRQSALRQCQTVDHSLQGPVEFESRTAGTSKLAGSSSDRALVDNVAERSMGKDHSHRNADEAKSFQSAPNRTLSPASPSRVSPRSTPKEYKSDPDIYTQNNLNTFSFGTAPSTRLSSSSSQFVDSVSQPRDEADSDEVQVVLNPDTTPRGSVVGSELHRTHPSHPSRSDVWPSLPRHRRPRGKSSRSASQISGRSDATPQTLANDLTSDEEMDGRHPFSPSALQSSNPGEFRNRDQESLSHFSEEDFGNCNDDFDHDDVEIDPSNDTSSRSSYLNIGLPGRRGSVGQDIPDAQGDKADKYARRPTRSMDELSAFSFSNNIGLSRGGHGIDERSLAKSIQRDKDLPPILSLPSMASGFSFTSTEITNSSASSNDLQSQWQAYGANGLVAFDSSDMSDIVSEGNIDGRRLSYTAFRKGSNATYSRQSMASSVDMFNKHALGWGGNTFNRRRHMWRFEQEKDRAPDDPATALPSDGGKARSSVSTLFSSRSSTSDGAELSSTVSRTSFVDISSNKDKEKSRKEKGSERDKPSKELWRGMALDSEEIWHNGAIGNFKILRKNIISNEPGKPPQQRLNITFMRTPYIYNSTQSEHFLDGPAIAIHKHSKAGVLSILRHYRHRPAVGPNSTMPSLRSRTSSSAIGTPAETDGRKKSNAMILLGSRRVQYEYTSTNTTRKLESGGLLGESGRTSSRDIERMREYERDERARKEKERKRERKKMDKGKEKEHSKRKVVEPSSKAFIGGKNNSKSKATLPLERFLPNSSGGSAGSTANPTSSSGSNGPFSSSSSSTAYETTSSDRITTHNAYQSHPRKGGAYDVDQDMDDEDDNSDERLKYPARTPRREVDGSLPTTQHEKPSRSLFGWGKPRGTDRHGNPVIPYLEAVYNPVGPTTLPRSNSETGKFLVDNVNTSFRELGLLPAIGEIKGSTHQQKHKHRDQKPLKQLQRPTAQTRADPFENVPTDAPYMLLPLWPGETDPVSAEIFPFTPAPIPVSERQYLMVYYKASHSTNPEQIRSHDFPSNSGDHERNIFLKSFHISARIVAYHDLQGSGIHLPDLGLAVSGHLEEAYMTMPNVPPLELDDCVIGTCDSRERGIEFLQHGFEKLGLVSHILNTRSVTEPHDMEDDRSSNSMVMVLTPMGRAVMEMAWLGGMAVTSFNPDL</sequence>
<feature type="compositionally biased region" description="Acidic residues" evidence="1">
    <location>
        <begin position="845"/>
        <end position="856"/>
    </location>
</feature>
<feature type="compositionally biased region" description="Low complexity" evidence="1">
    <location>
        <begin position="787"/>
        <end position="824"/>
    </location>
</feature>
<feature type="compositionally biased region" description="Polar residues" evidence="1">
    <location>
        <begin position="652"/>
        <end position="668"/>
    </location>
</feature>
<dbReference type="OrthoDB" id="3357948at2759"/>
<comment type="caution">
    <text evidence="2">The sequence shown here is derived from an EMBL/GenBank/DDBJ whole genome shotgun (WGS) entry which is preliminary data.</text>
</comment>
<feature type="compositionally biased region" description="Polar residues" evidence="1">
    <location>
        <begin position="94"/>
        <end position="103"/>
    </location>
</feature>
<feature type="compositionally biased region" description="Polar residues" evidence="1">
    <location>
        <begin position="526"/>
        <end position="539"/>
    </location>
</feature>
<feature type="compositionally biased region" description="Low complexity" evidence="1">
    <location>
        <begin position="104"/>
        <end position="115"/>
    </location>
</feature>
<feature type="compositionally biased region" description="Basic and acidic residues" evidence="1">
    <location>
        <begin position="323"/>
        <end position="334"/>
    </location>
</feature>
<feature type="compositionally biased region" description="Polar residues" evidence="1">
    <location>
        <begin position="56"/>
        <end position="68"/>
    </location>
</feature>
<proteinExistence type="predicted"/>